<reference evidence="2 3" key="1">
    <citation type="submission" date="2023-01" db="EMBL/GenBank/DDBJ databases">
        <authorList>
            <person name="Kreplak J."/>
        </authorList>
    </citation>
    <scope>NUCLEOTIDE SEQUENCE [LARGE SCALE GENOMIC DNA]</scope>
</reference>
<dbReference type="Proteomes" id="UP001157006">
    <property type="component" value="Chromosome 6"/>
</dbReference>
<sequence length="134" mass="15548">MHLDDSLCAANPKHHHMYRQIVLQKTGKINRGRIKDTHHTVRQRSSLTYPRFRPLHDIAGQPPQIQATATPTKQPQHTTDRTERRSNYFMQEAHLRSLSVPATSTSSPQLCHHCCRSMKERVLLVFLLYTERGN</sequence>
<dbReference type="AlphaFoldDB" id="A0AAV1BBK0"/>
<evidence type="ECO:0000313" key="3">
    <source>
        <dbReference type="Proteomes" id="UP001157006"/>
    </source>
</evidence>
<dbReference type="EMBL" id="OX451741">
    <property type="protein sequence ID" value="CAI8619003.1"/>
    <property type="molecule type" value="Genomic_DNA"/>
</dbReference>
<name>A0AAV1BBK0_VICFA</name>
<gene>
    <name evidence="2" type="ORF">VFH_VI150320</name>
</gene>
<feature type="compositionally biased region" description="Polar residues" evidence="1">
    <location>
        <begin position="63"/>
        <end position="77"/>
    </location>
</feature>
<organism evidence="2 3">
    <name type="scientific">Vicia faba</name>
    <name type="common">Broad bean</name>
    <name type="synonym">Faba vulgaris</name>
    <dbReference type="NCBI Taxonomy" id="3906"/>
    <lineage>
        <taxon>Eukaryota</taxon>
        <taxon>Viridiplantae</taxon>
        <taxon>Streptophyta</taxon>
        <taxon>Embryophyta</taxon>
        <taxon>Tracheophyta</taxon>
        <taxon>Spermatophyta</taxon>
        <taxon>Magnoliopsida</taxon>
        <taxon>eudicotyledons</taxon>
        <taxon>Gunneridae</taxon>
        <taxon>Pentapetalae</taxon>
        <taxon>rosids</taxon>
        <taxon>fabids</taxon>
        <taxon>Fabales</taxon>
        <taxon>Fabaceae</taxon>
        <taxon>Papilionoideae</taxon>
        <taxon>50 kb inversion clade</taxon>
        <taxon>NPAAA clade</taxon>
        <taxon>Hologalegina</taxon>
        <taxon>IRL clade</taxon>
        <taxon>Fabeae</taxon>
        <taxon>Vicia</taxon>
    </lineage>
</organism>
<protein>
    <submittedName>
        <fullName evidence="2">Uncharacterized protein</fullName>
    </submittedName>
</protein>
<evidence type="ECO:0000256" key="1">
    <source>
        <dbReference type="SAM" id="MobiDB-lite"/>
    </source>
</evidence>
<feature type="region of interest" description="Disordered" evidence="1">
    <location>
        <begin position="61"/>
        <end position="82"/>
    </location>
</feature>
<accession>A0AAV1BBK0</accession>
<keyword evidence="3" id="KW-1185">Reference proteome</keyword>
<evidence type="ECO:0000313" key="2">
    <source>
        <dbReference type="EMBL" id="CAI8619003.1"/>
    </source>
</evidence>
<proteinExistence type="predicted"/>